<gene>
    <name evidence="1" type="ORF">Bca52824_035042</name>
</gene>
<comment type="caution">
    <text evidence="1">The sequence shown here is derived from an EMBL/GenBank/DDBJ whole genome shotgun (WGS) entry which is preliminary data.</text>
</comment>
<dbReference type="AlphaFoldDB" id="A0A8X7S4G4"/>
<accession>A0A8X7S4G4</accession>
<keyword evidence="2" id="KW-1185">Reference proteome</keyword>
<reference evidence="1 2" key="1">
    <citation type="submission" date="2020-02" db="EMBL/GenBank/DDBJ databases">
        <authorList>
            <person name="Ma Q."/>
            <person name="Huang Y."/>
            <person name="Song X."/>
            <person name="Pei D."/>
        </authorList>
    </citation>
    <scope>NUCLEOTIDE SEQUENCE [LARGE SCALE GENOMIC DNA]</scope>
    <source>
        <strain evidence="1">Sxm20200214</strain>
        <tissue evidence="1">Leaf</tissue>
    </source>
</reference>
<organism evidence="1 2">
    <name type="scientific">Brassica carinata</name>
    <name type="common">Ethiopian mustard</name>
    <name type="synonym">Abyssinian cabbage</name>
    <dbReference type="NCBI Taxonomy" id="52824"/>
    <lineage>
        <taxon>Eukaryota</taxon>
        <taxon>Viridiplantae</taxon>
        <taxon>Streptophyta</taxon>
        <taxon>Embryophyta</taxon>
        <taxon>Tracheophyta</taxon>
        <taxon>Spermatophyta</taxon>
        <taxon>Magnoliopsida</taxon>
        <taxon>eudicotyledons</taxon>
        <taxon>Gunneridae</taxon>
        <taxon>Pentapetalae</taxon>
        <taxon>rosids</taxon>
        <taxon>malvids</taxon>
        <taxon>Brassicales</taxon>
        <taxon>Brassicaceae</taxon>
        <taxon>Brassiceae</taxon>
        <taxon>Brassica</taxon>
    </lineage>
</organism>
<evidence type="ECO:0000313" key="2">
    <source>
        <dbReference type="Proteomes" id="UP000886595"/>
    </source>
</evidence>
<name>A0A8X7S4G4_BRACI</name>
<proteinExistence type="predicted"/>
<evidence type="ECO:0000313" key="1">
    <source>
        <dbReference type="EMBL" id="KAG2298570.1"/>
    </source>
</evidence>
<sequence length="225" mass="24822">MDANSVLSDATLDLHEQISQHVQCKPLSEKQVRALREKAKEILMDESNIKSFSVLGMLRSISLAEMHNGSNTSRTPNKETPTIGSSFAQDRLHPGAAMNTEAVLKLEQRATLPLSMMEIKLLKTQKLPEGKENNSKTIASGSKFGGQVSYGGEHKGGTNCVRMKSVVESENETVTVVNTRVKIDPFSHSERYLQPVKPFAKHVLLTLQVSECNSQNDSRLFNGNN</sequence>
<protein>
    <submittedName>
        <fullName evidence="1">Uncharacterized protein</fullName>
    </submittedName>
</protein>
<dbReference type="EMBL" id="JAAMPC010000008">
    <property type="protein sequence ID" value="KAG2298570.1"/>
    <property type="molecule type" value="Genomic_DNA"/>
</dbReference>
<dbReference type="OrthoDB" id="1733791at2759"/>
<dbReference type="Proteomes" id="UP000886595">
    <property type="component" value="Unassembled WGS sequence"/>
</dbReference>